<gene>
    <name evidence="3" type="ORF">CS053_11385</name>
</gene>
<dbReference type="InterPro" id="IPR013783">
    <property type="entry name" value="Ig-like_fold"/>
</dbReference>
<dbReference type="SUPFAM" id="SSF54106">
    <property type="entry name" value="LysM domain"/>
    <property type="match status" value="1"/>
</dbReference>
<dbReference type="Proteomes" id="UP000321807">
    <property type="component" value="Chromosome"/>
</dbReference>
<dbReference type="InterPro" id="IPR036779">
    <property type="entry name" value="LysM_dom_sf"/>
</dbReference>
<dbReference type="Gene3D" id="2.60.40.10">
    <property type="entry name" value="Immunoglobulins"/>
    <property type="match status" value="2"/>
</dbReference>
<dbReference type="Gene3D" id="3.10.350.10">
    <property type="entry name" value="LysM domain"/>
    <property type="match status" value="1"/>
</dbReference>
<feature type="transmembrane region" description="Helical" evidence="1">
    <location>
        <begin position="68"/>
        <end position="85"/>
    </location>
</feature>
<name>A0A5B9E3A2_9GAMM</name>
<dbReference type="Pfam" id="PF04773">
    <property type="entry name" value="FecR"/>
    <property type="match status" value="1"/>
</dbReference>
<feature type="domain" description="LysM" evidence="2">
    <location>
        <begin position="90"/>
        <end position="137"/>
    </location>
</feature>
<protein>
    <submittedName>
        <fullName evidence="3">LysM peptidoglycan-binding domain-containing protein</fullName>
    </submittedName>
</protein>
<dbReference type="EMBL" id="CP042807">
    <property type="protein sequence ID" value="QEE25030.1"/>
    <property type="molecule type" value="Genomic_DNA"/>
</dbReference>
<dbReference type="PIRSF" id="PIRSF029644">
    <property type="entry name" value="UCP029644"/>
    <property type="match status" value="1"/>
</dbReference>
<evidence type="ECO:0000313" key="3">
    <source>
        <dbReference type="EMBL" id="QEE25030.1"/>
    </source>
</evidence>
<sequence length="609" mass="66150">MRWRWRFSSHSPRIPGRDAVPCCTIRGCGSRMSASSERGGRPSSRSNAVGELKGFQDMQITRRWHSHFLRCVAAATLVLLALPAARAGDWFYSVRPHDNIWTLSGHYLKPGISWQKLQAYNKIADPHHLPPGSRLRIPVAWLRVQPAKATVAAVNGDAKAWLPGQPTAVAVTAGMQLGYGARIDTGAHASLTLEFADGSHVLMQGDSELQLDRMSAYGNTGMADTHLRLQRGRIFNAVTPMPGNDAHFTVQTPSAISSVRGTHFRVAAGASQSQTEVLKGRVDVGGSHRHVQVNHGSGVAVANGKRPGRVQRLLPAPALDCPAQAITRIGYALGWPALSGARHYRLQIAPDNRFETLLLNRVTGTLPHASLPDLPNGHYALRVRGIDADGLEGLDATCPVHAAMHPQPPLVQAPQANGKARHPRPDFRWSESSEAASYSWQLASDAQFTHLLAERPHLTGDHLRAPQALPLGRYYWRIASRDSHGQLGPYTDALPFDRVAPPPAPSVGAPTRSGNELTLGWPAGSPGQRYHVQMARSSTFAKPKIDQTLDQPRLHIHKPASGTWYVRVQTIDTDGYVGDWGPAQKIRLPCMPCRIAAGVGGGALLWLLL</sequence>
<keyword evidence="1" id="KW-0472">Membrane</keyword>
<evidence type="ECO:0000313" key="4">
    <source>
        <dbReference type="Proteomes" id="UP000321807"/>
    </source>
</evidence>
<dbReference type="AlphaFoldDB" id="A0A5B9E3A2"/>
<keyword evidence="1" id="KW-1133">Transmembrane helix</keyword>
<dbReference type="Pfam" id="PF01476">
    <property type="entry name" value="LysM"/>
    <property type="match status" value="1"/>
</dbReference>
<dbReference type="InterPro" id="IPR018392">
    <property type="entry name" value="LysM"/>
</dbReference>
<dbReference type="KEGG" id="rgl:CS053_11385"/>
<dbReference type="PANTHER" id="PTHR38731">
    <property type="entry name" value="LIPL45-RELATED LIPOPROTEIN-RELATED"/>
    <property type="match status" value="1"/>
</dbReference>
<organism evidence="3 4">
    <name type="scientific">Rhodanobacter glycinis</name>
    <dbReference type="NCBI Taxonomy" id="582702"/>
    <lineage>
        <taxon>Bacteria</taxon>
        <taxon>Pseudomonadati</taxon>
        <taxon>Pseudomonadota</taxon>
        <taxon>Gammaproteobacteria</taxon>
        <taxon>Lysobacterales</taxon>
        <taxon>Rhodanobacteraceae</taxon>
        <taxon>Rhodanobacter</taxon>
    </lineage>
</organism>
<keyword evidence="1" id="KW-0812">Transmembrane</keyword>
<accession>A0A5B9E3A2</accession>
<evidence type="ECO:0000259" key="2">
    <source>
        <dbReference type="PROSITE" id="PS51782"/>
    </source>
</evidence>
<evidence type="ECO:0000256" key="1">
    <source>
        <dbReference type="SAM" id="Phobius"/>
    </source>
</evidence>
<dbReference type="PROSITE" id="PS51782">
    <property type="entry name" value="LYSM"/>
    <property type="match status" value="1"/>
</dbReference>
<reference evidence="3 4" key="1">
    <citation type="submission" date="2019-08" db="EMBL/GenBank/DDBJ databases">
        <title>Complete genome sequence of Rhodanobacter glycinis strain T01E-68 isolated from tomato root.</title>
        <authorList>
            <person name="Weon H.-Y."/>
            <person name="Lee S.A."/>
        </authorList>
    </citation>
    <scope>NUCLEOTIDE SEQUENCE [LARGE SCALE GENOMIC DNA]</scope>
    <source>
        <strain evidence="3 4">T01E-68</strain>
    </source>
</reference>
<dbReference type="SMART" id="SM00257">
    <property type="entry name" value="LysM"/>
    <property type="match status" value="1"/>
</dbReference>
<dbReference type="InterPro" id="IPR006860">
    <property type="entry name" value="FecR"/>
</dbReference>
<dbReference type="Gene3D" id="2.60.120.1440">
    <property type="match status" value="1"/>
</dbReference>
<proteinExistence type="predicted"/>
<dbReference type="InterPro" id="IPR016930">
    <property type="entry name" value="UCP029644"/>
</dbReference>